<dbReference type="Gene3D" id="2.40.160.20">
    <property type="match status" value="1"/>
</dbReference>
<dbReference type="InterPro" id="IPR006644">
    <property type="entry name" value="Cadg"/>
</dbReference>
<dbReference type="Pfam" id="PF03160">
    <property type="entry name" value="Calx-beta"/>
    <property type="match status" value="1"/>
</dbReference>
<dbReference type="Gene3D" id="2.60.40.3440">
    <property type="match status" value="5"/>
</dbReference>
<sequence>SAGNAASAVTNTSTLDTTAASGHSISFDDSLISSSEASSISLTMAGAEVGATYSYSISSSGGGTPVTGSGTISSAGQQLSGIDVSGLSDGTLTVSLVLTDSAGNAATAVTGSSTLDTSVPTGHSISFDDSLISSSEAASISLTMAGAEVGATYSYSISSSGGGTPVTGSGTISSAGQPISGVDVSGLSDGTLTVSLILTDSAGNAATAVTNTTTLDTRAPGDFSVSLNDSVYNASEISSVFFTFSNGEVGADYSYDYTLNGTTLNMPGATLVSSSDQSAVTSLASLGDGTLTLVVYVTDSAGNLSSSATATATVDTSAPAGHSVSFDSSMIGATDANAVGFTLTGAEAGTTYSYSISSSGGGTAVTGTGTISSAGQQISGIDVSGLSDGTLTITLILTDSAGNVATSVTDSSTLDATVPDGHSIRFDDDLINASEASAINLTMAAAEVGSTYSYSISSSGGGTPVTGSGIVSSADEVLAGLDLSGLEDGTLTISLILTDAAGNAATEVVSTSTLDATAPLLTTSVPADDSTGVAYNDVLVLSFDEDIQAGSGNLYLHDDTDGVLLETIAIGSGQISLGSNQLTLTPAASWTPTHHYHVLADSGALLDSAGNPWVGISAVTELDFSIANLAPLGVADSASTNEDNAVQIDVLANDSDTDGSLNAASVTVSVAPVHGTTSVDTATGVITYTPAADYNGSDSFSYRVDDIHSGNSGDIVVSLTIVAVNDAPVAVADVASTDEDTEVLVDVSANDTDVDAGDSLNSSSLTLVSQPQHGSASVESGAIRYIPEADFNGSDSLTYQIDDQSGATSNVATLIINVQGVNDAPVAVADSASTDEDTAVAIDLTANDTDLDGVVDSTSVTVIAAPAHGSVVIDPSNGVVTYTPTADYNGTDSFTYVVKDDADATSNVATVSMVINSVNDAPVANNDSVTLLEDSSHNINALGNDADVDGTLQAATLELLVLPGQGVASVGSDGVITYTPGANFNGVDSLSYRVQDDQGLWSNEATVAISVEPVNDAPLANPDSASTDEDVAVVIDVLANDSDLDGILDDGSILIGTEPQHGTLQDNGDGTITYSPAADYYGADSFTYQVSDEMGDSSDVVSVSISVAAVNDAPQISGAPAASVLEGQSYLFTPVVTDIDSSGFSFSISGLPAWASFDSSTGSLSGSPQVGDAGDYSNILIRVSDGSLDSTLASFVITVIGDNDTDGIANIDDTDDDNDGMSDEYELVWGFDPLDPSDADADSDGDTISNRQESEDNTSPQDGSEYLDTTPPVIQVPDDIVLDATGLFTSVNLYQLLGLTSSADASAMLATLSSDNVDGDNCCNTSVDGLSNGQLLLAPGRNSVTFRATDRKGNSSTATQRVSIRPLVSLSKDQTRVEGSATSFSILLNGPAPDYPLEVPYVIDSASTTDSADHDLVAGSVIFNDGETSKSVTFNLIDDGIAEGEEILVVRLDDHTSNAEDLANGYDPDAMDIHDINLGAKGNLWIRVREENVAPEVSILLLQAGVETTRVITGGGPVIVRATATDANPGDAIRYDWSNNDGRLAETDGNEANSQLIFDPLNLTPGRYRAEITVLDNAGASDTASLYFRVVASAPELSASNDSDGDGIDDLTEGTGDSDGDGIPDYLDNISASNVLPEVASTTDGFLVECDPGVQCRLGQFAIMGESGGVLLTTTDLETQEDLGTDPSYQPVGGVFDFEIQNLPTLGQSVRIVLPQVEAIPADAIYRKFDDGQWNNFVEDDNNALHSAAGTPGYCPPPGDDAWEPGLIEGYHCIQLTIEDGGPNDADDRVNAAIEDPGAVSVLSAVDDIRIRSQGGGAIGDIGGGLLLLVLGLVTLVRSGRDQRMAQPVPVVTTKRSGRQRSGGLLLVPLAIAITGMFHVEHSRADDPFATPVQRWLQHLQDETYVAGALYQAGSTESRGDFRMHLADAGIEAELLAYDSGRQAWGVSAGYWLNRYLALEVGYLDLGQVDAKLRMNSAVESLNPVLERYYPVSAEGWTLTQRLFWPLPVQPSIGWNFEAGIYNWQESRSSNDSRLNLDRSGIDLLIGTGVSWKLGSQWSVEAQVRHILLEHQRVQLRGVQLRWQY</sequence>
<keyword evidence="4" id="KW-0106">Calcium</keyword>
<dbReference type="InterPro" id="IPR000498">
    <property type="entry name" value="OmpA-like_TM_dom"/>
</dbReference>
<keyword evidence="7" id="KW-0812">Transmembrane</keyword>
<dbReference type="NCBIfam" id="NF041766">
    <property type="entry name" value="choice_anch_U"/>
    <property type="match status" value="1"/>
</dbReference>
<feature type="non-terminal residue" evidence="9">
    <location>
        <position position="1"/>
    </location>
</feature>
<dbReference type="GO" id="GO:0007154">
    <property type="term" value="P:cell communication"/>
    <property type="evidence" value="ECO:0007669"/>
    <property type="project" value="InterPro"/>
</dbReference>
<feature type="domain" description="Dystroglycan-type cadherin-like" evidence="8">
    <location>
        <begin position="1105"/>
        <end position="1206"/>
    </location>
</feature>
<feature type="compositionally biased region" description="Polar residues" evidence="6">
    <location>
        <begin position="1247"/>
        <end position="1262"/>
    </location>
</feature>
<dbReference type="Proteomes" id="UP001150830">
    <property type="component" value="Unassembled WGS sequence"/>
</dbReference>
<reference evidence="9" key="1">
    <citation type="submission" date="2022-11" db="EMBL/GenBank/DDBJ databases">
        <title>Parathalassolutuus dongxingensis gen. nov., sp. nov., a novel member of family Oceanospirillaceae isolated from a coastal shrimp pond in Guangxi, China.</title>
        <authorList>
            <person name="Chen H."/>
        </authorList>
    </citation>
    <scope>NUCLEOTIDE SEQUENCE</scope>
    <source>
        <strain evidence="9">G-43</strain>
    </source>
</reference>
<dbReference type="Pfam" id="PF17963">
    <property type="entry name" value="Big_9"/>
    <property type="match status" value="5"/>
</dbReference>
<feature type="region of interest" description="Disordered" evidence="6">
    <location>
        <begin position="1598"/>
        <end position="1623"/>
    </location>
</feature>
<evidence type="ECO:0000256" key="7">
    <source>
        <dbReference type="SAM" id="Phobius"/>
    </source>
</evidence>
<dbReference type="Gene3D" id="2.60.40.2030">
    <property type="match status" value="1"/>
</dbReference>
<proteinExistence type="inferred from homology"/>
<dbReference type="InterPro" id="IPR003644">
    <property type="entry name" value="Calx_beta"/>
</dbReference>
<feature type="region of interest" description="Disordered" evidence="6">
    <location>
        <begin position="1231"/>
        <end position="1271"/>
    </location>
</feature>
<dbReference type="InterPro" id="IPR028974">
    <property type="entry name" value="TSP_type-3_rpt"/>
</dbReference>
<dbReference type="InterPro" id="IPR038081">
    <property type="entry name" value="CalX-like_sf"/>
</dbReference>
<evidence type="ECO:0000256" key="3">
    <source>
        <dbReference type="ARBA" id="ARBA00022737"/>
    </source>
</evidence>
<dbReference type="SMART" id="SM00736">
    <property type="entry name" value="CADG"/>
    <property type="match status" value="1"/>
</dbReference>
<dbReference type="NCBIfam" id="NF012211">
    <property type="entry name" value="tand_rpt_95"/>
    <property type="match status" value="5"/>
</dbReference>
<keyword evidence="7" id="KW-1133">Transmembrane helix</keyword>
<keyword evidence="3" id="KW-0677">Repeat</keyword>
<evidence type="ECO:0000256" key="1">
    <source>
        <dbReference type="ARBA" id="ARBA00005710"/>
    </source>
</evidence>
<comment type="similarity">
    <text evidence="1">Belongs to the outer membrane OOP (TC 1.B.6) superfamily. OmpA family.</text>
</comment>
<dbReference type="Pfam" id="PF01389">
    <property type="entry name" value="OmpA_membrane"/>
    <property type="match status" value="1"/>
</dbReference>
<dbReference type="GO" id="GO:0015288">
    <property type="term" value="F:porin activity"/>
    <property type="evidence" value="ECO:0007669"/>
    <property type="project" value="UniProtKB-KW"/>
</dbReference>
<evidence type="ECO:0000259" key="8">
    <source>
        <dbReference type="SMART" id="SM00736"/>
    </source>
</evidence>
<dbReference type="SUPFAM" id="SSF49299">
    <property type="entry name" value="PKD domain"/>
    <property type="match status" value="1"/>
</dbReference>
<evidence type="ECO:0000256" key="6">
    <source>
        <dbReference type="SAM" id="MobiDB-lite"/>
    </source>
</evidence>
<keyword evidence="5" id="KW-0626">Porin</keyword>
<evidence type="ECO:0000313" key="10">
    <source>
        <dbReference type="Proteomes" id="UP001150830"/>
    </source>
</evidence>
<dbReference type="InterPro" id="IPR013783">
    <property type="entry name" value="Ig-like_fold"/>
</dbReference>
<evidence type="ECO:0000313" key="9">
    <source>
        <dbReference type="EMBL" id="MCY0964922.1"/>
    </source>
</evidence>
<keyword evidence="2" id="KW-0732">Signal</keyword>
<dbReference type="Gene3D" id="2.60.40.10">
    <property type="entry name" value="Immunoglobulins"/>
    <property type="match status" value="4"/>
</dbReference>
<accession>A0A9X3ECB7</accession>
<feature type="transmembrane region" description="Helical" evidence="7">
    <location>
        <begin position="1818"/>
        <end position="1837"/>
    </location>
</feature>
<keyword evidence="7" id="KW-0472">Membrane</keyword>
<dbReference type="InterPro" id="IPR053784">
    <property type="entry name" value="Choice_anch_U_dom"/>
</dbReference>
<keyword evidence="10" id="KW-1185">Reference proteome</keyword>
<feature type="transmembrane region" description="Helical" evidence="7">
    <location>
        <begin position="1863"/>
        <end position="1880"/>
    </location>
</feature>
<dbReference type="GO" id="GO:0005509">
    <property type="term" value="F:calcium ion binding"/>
    <property type="evidence" value="ECO:0007669"/>
    <property type="project" value="InterPro"/>
</dbReference>
<comment type="caution">
    <text evidence="9">The sequence shown here is derived from an EMBL/GenBank/DDBJ whole genome shotgun (WGS) entry which is preliminary data.</text>
</comment>
<dbReference type="RefSeq" id="WP_283173141.1">
    <property type="nucleotide sequence ID" value="NZ_JAPNOA010000020.1"/>
</dbReference>
<dbReference type="Pfam" id="PF05345">
    <property type="entry name" value="He_PIG"/>
    <property type="match status" value="1"/>
</dbReference>
<dbReference type="Pfam" id="PF13205">
    <property type="entry name" value="Big_5"/>
    <property type="match status" value="1"/>
</dbReference>
<dbReference type="PANTHER" id="PTHR34720:SF9">
    <property type="entry name" value="BLR4714 PROTEIN"/>
    <property type="match status" value="1"/>
</dbReference>
<dbReference type="SUPFAM" id="SSF56925">
    <property type="entry name" value="OMPA-like"/>
    <property type="match status" value="1"/>
</dbReference>
<dbReference type="InterPro" id="IPR035986">
    <property type="entry name" value="PKD_dom_sf"/>
</dbReference>
<keyword evidence="5" id="KW-0406">Ion transport</keyword>
<dbReference type="EMBL" id="JAPNOA010000020">
    <property type="protein sequence ID" value="MCY0964922.1"/>
    <property type="molecule type" value="Genomic_DNA"/>
</dbReference>
<keyword evidence="5" id="KW-0813">Transport</keyword>
<feature type="compositionally biased region" description="Acidic residues" evidence="6">
    <location>
        <begin position="1603"/>
        <end position="1622"/>
    </location>
</feature>
<evidence type="ECO:0000256" key="4">
    <source>
        <dbReference type="ARBA" id="ARBA00022837"/>
    </source>
</evidence>
<evidence type="ECO:0000256" key="2">
    <source>
        <dbReference type="ARBA" id="ARBA00022729"/>
    </source>
</evidence>
<dbReference type="SUPFAM" id="SSF141072">
    <property type="entry name" value="CalX-like"/>
    <property type="match status" value="1"/>
</dbReference>
<protein>
    <submittedName>
        <fullName evidence="9">Tandem-95 repeat protein</fullName>
    </submittedName>
</protein>
<dbReference type="SUPFAM" id="SSF103647">
    <property type="entry name" value="TSP type-3 repeat"/>
    <property type="match status" value="1"/>
</dbReference>
<dbReference type="GO" id="GO:0046930">
    <property type="term" value="C:pore complex"/>
    <property type="evidence" value="ECO:0007669"/>
    <property type="project" value="UniProtKB-KW"/>
</dbReference>
<feature type="compositionally biased region" description="Acidic residues" evidence="6">
    <location>
        <begin position="1235"/>
        <end position="1245"/>
    </location>
</feature>
<dbReference type="InterPro" id="IPR011250">
    <property type="entry name" value="OMP/PagP_B-barrel"/>
</dbReference>
<dbReference type="InterPro" id="IPR032812">
    <property type="entry name" value="SbsA_Ig"/>
</dbReference>
<name>A0A9X3ECB7_9GAMM</name>
<organism evidence="9 10">
    <name type="scientific">Parathalassolituus penaei</name>
    <dbReference type="NCBI Taxonomy" id="2997323"/>
    <lineage>
        <taxon>Bacteria</taxon>
        <taxon>Pseudomonadati</taxon>
        <taxon>Pseudomonadota</taxon>
        <taxon>Gammaproteobacteria</taxon>
        <taxon>Oceanospirillales</taxon>
        <taxon>Oceanospirillaceae</taxon>
        <taxon>Parathalassolituus</taxon>
    </lineage>
</organism>
<dbReference type="PANTHER" id="PTHR34720">
    <property type="entry name" value="MICROCYSTIN DEPENDENT PROTEIN"/>
    <property type="match status" value="1"/>
</dbReference>
<dbReference type="SUPFAM" id="SSF49313">
    <property type="entry name" value="Cadherin-like"/>
    <property type="match status" value="1"/>
</dbReference>
<dbReference type="GO" id="GO:0009279">
    <property type="term" value="C:cell outer membrane"/>
    <property type="evidence" value="ECO:0007669"/>
    <property type="project" value="InterPro"/>
</dbReference>
<dbReference type="InterPro" id="IPR015919">
    <property type="entry name" value="Cadherin-like_sf"/>
</dbReference>
<evidence type="ECO:0000256" key="5">
    <source>
        <dbReference type="ARBA" id="ARBA00023114"/>
    </source>
</evidence>
<gene>
    <name evidence="9" type="ORF">OUO13_06965</name>
</gene>